<reference evidence="1" key="1">
    <citation type="submission" date="2020-04" db="EMBL/GenBank/DDBJ databases">
        <authorList>
            <person name="Chiriac C."/>
            <person name="Salcher M."/>
            <person name="Ghai R."/>
            <person name="Kavagutti S V."/>
        </authorList>
    </citation>
    <scope>NUCLEOTIDE SEQUENCE</scope>
</reference>
<protein>
    <submittedName>
        <fullName evidence="1">Uncharacterized protein</fullName>
    </submittedName>
</protein>
<dbReference type="EMBL" id="LR796507">
    <property type="protein sequence ID" value="CAB4148806.1"/>
    <property type="molecule type" value="Genomic_DNA"/>
</dbReference>
<name>A0A6J5MUQ6_9CAUD</name>
<sequence>METNKPKARLVAIGRHMLSCLSANDYIEIGERRWHALHNRAQEMLEDSRADSAQRVEHMKAIYDLRDRTTQLAIQHGATLEGALEVIEHACAKAKVDGSEAVALMQPEAVVSTALALFGIDLDAESSSPK</sequence>
<proteinExistence type="predicted"/>
<accession>A0A6J5MUQ6</accession>
<gene>
    <name evidence="1" type="ORF">UFOVP525_25</name>
</gene>
<evidence type="ECO:0000313" key="1">
    <source>
        <dbReference type="EMBL" id="CAB4148806.1"/>
    </source>
</evidence>
<organism evidence="1">
    <name type="scientific">uncultured Caudovirales phage</name>
    <dbReference type="NCBI Taxonomy" id="2100421"/>
    <lineage>
        <taxon>Viruses</taxon>
        <taxon>Duplodnaviria</taxon>
        <taxon>Heunggongvirae</taxon>
        <taxon>Uroviricota</taxon>
        <taxon>Caudoviricetes</taxon>
        <taxon>Peduoviridae</taxon>
        <taxon>Maltschvirus</taxon>
        <taxon>Maltschvirus maltsch</taxon>
    </lineage>
</organism>